<evidence type="ECO:0000313" key="5">
    <source>
        <dbReference type="Proteomes" id="UP000011728"/>
    </source>
</evidence>
<evidence type="ECO:0000256" key="2">
    <source>
        <dbReference type="SAM" id="SignalP"/>
    </source>
</evidence>
<proteinExistence type="predicted"/>
<dbReference type="EMBL" id="CP004121">
    <property type="protein sequence ID" value="AGF55168.1"/>
    <property type="molecule type" value="Genomic_DNA"/>
</dbReference>
<accession>M1MFL3</accession>
<keyword evidence="1 2" id="KW-0732">Signal</keyword>
<dbReference type="InterPro" id="IPR001638">
    <property type="entry name" value="Solute-binding_3/MltF_N"/>
</dbReference>
<feature type="domain" description="Solute-binding protein family 3/N-terminal" evidence="3">
    <location>
        <begin position="45"/>
        <end position="280"/>
    </location>
</feature>
<keyword evidence="5" id="KW-1185">Reference proteome</keyword>
<dbReference type="PANTHER" id="PTHR35936">
    <property type="entry name" value="MEMBRANE-BOUND LYTIC MUREIN TRANSGLYCOSYLASE F"/>
    <property type="match status" value="1"/>
</dbReference>
<dbReference type="STRING" id="36745.CLSAP_13660"/>
<dbReference type="AlphaFoldDB" id="M1MFL3"/>
<dbReference type="Gene3D" id="3.40.190.10">
    <property type="entry name" value="Periplasmic binding protein-like II"/>
    <property type="match status" value="2"/>
</dbReference>
<dbReference type="PROSITE" id="PS51257">
    <property type="entry name" value="PROKAR_LIPOPROTEIN"/>
    <property type="match status" value="1"/>
</dbReference>
<dbReference type="HOGENOM" id="CLU_019602_18_5_9"/>
<feature type="chain" id="PRO_5038922343" evidence="2">
    <location>
        <begin position="27"/>
        <end position="286"/>
    </location>
</feature>
<dbReference type="KEGG" id="csr:Cspa_c13980"/>
<organism evidence="4 5">
    <name type="scientific">Clostridium saccharoperbutylacetonicum N1-4(HMT)</name>
    <dbReference type="NCBI Taxonomy" id="931276"/>
    <lineage>
        <taxon>Bacteria</taxon>
        <taxon>Bacillati</taxon>
        <taxon>Bacillota</taxon>
        <taxon>Clostridia</taxon>
        <taxon>Eubacteriales</taxon>
        <taxon>Clostridiaceae</taxon>
        <taxon>Clostridium</taxon>
    </lineage>
</organism>
<reference evidence="4 5" key="1">
    <citation type="submission" date="2013-02" db="EMBL/GenBank/DDBJ databases">
        <title>Genome sequence of Clostridium saccharoperbutylacetonicum N1-4(HMT).</title>
        <authorList>
            <person name="Poehlein A."/>
            <person name="Daniel R."/>
        </authorList>
    </citation>
    <scope>NUCLEOTIDE SEQUENCE [LARGE SCALE GENOMIC DNA]</scope>
    <source>
        <strain evidence="5">N1-4(HMT)</strain>
    </source>
</reference>
<evidence type="ECO:0000256" key="1">
    <source>
        <dbReference type="ARBA" id="ARBA00022729"/>
    </source>
</evidence>
<evidence type="ECO:0000313" key="4">
    <source>
        <dbReference type="EMBL" id="AGF55168.1"/>
    </source>
</evidence>
<gene>
    <name evidence="4" type="primary">tcyJ</name>
    <name evidence="4" type="ORF">Cspa_c13980</name>
</gene>
<dbReference type="OrthoDB" id="8613538at2"/>
<protein>
    <submittedName>
        <fullName evidence="4">L-cystine-binding protein TcyJ</fullName>
    </submittedName>
</protein>
<dbReference type="PATRIC" id="fig|931276.5.peg.1355"/>
<dbReference type="RefSeq" id="WP_015391490.1">
    <property type="nucleotide sequence ID" value="NC_020291.1"/>
</dbReference>
<dbReference type="PANTHER" id="PTHR35936:SF19">
    <property type="entry name" value="AMINO-ACID-BINDING PROTEIN YXEM-RELATED"/>
    <property type="match status" value="1"/>
</dbReference>
<dbReference type="eggNOG" id="COG0834">
    <property type="taxonomic scope" value="Bacteria"/>
</dbReference>
<feature type="signal peptide" evidence="2">
    <location>
        <begin position="1"/>
        <end position="26"/>
    </location>
</feature>
<sequence>MKKRINKKLGILITVLLTLAFTMVSCGQKNDASTSKSSNGEAKKKITIATGGMPKPFSYVDSSNNVAGYDIDVVKAIFEKLPQYDISFEKTEFTSIFAGLDSGRYQIGANNFAMNEQRKQKYIYSDPIFQNQYVIAVASDNKDINSFKDLLGKKTEVNTGTNYATALENYNKNHSDKPVVINYTDADILPTLQHIESGQFDFQLIDAAMLKQYIDQYGLKIKTIKLTKEDSDLIGTPYSYLLIGKGAEGEELTKDVNKALAEVVKDGKIKEISEKYFKDDFSPKSN</sequence>
<dbReference type="SMART" id="SM00062">
    <property type="entry name" value="PBPb"/>
    <property type="match status" value="1"/>
</dbReference>
<dbReference type="Pfam" id="PF00497">
    <property type="entry name" value="SBP_bac_3"/>
    <property type="match status" value="1"/>
</dbReference>
<dbReference type="SUPFAM" id="SSF53850">
    <property type="entry name" value="Periplasmic binding protein-like II"/>
    <property type="match status" value="1"/>
</dbReference>
<name>M1MFL3_9CLOT</name>
<dbReference type="Proteomes" id="UP000011728">
    <property type="component" value="Chromosome"/>
</dbReference>
<evidence type="ECO:0000259" key="3">
    <source>
        <dbReference type="SMART" id="SM00062"/>
    </source>
</evidence>